<dbReference type="AlphaFoldDB" id="D3UFM6"/>
<organism evidence="1 2">
    <name type="scientific">Helicobacter mustelae (strain ATCC 43772 / CCUG 25715 / CIP 103759 / LMG 18044 / NCTC 12198 / R85-136P)</name>
    <name type="common">Campylobacter mustelae</name>
    <dbReference type="NCBI Taxonomy" id="679897"/>
    <lineage>
        <taxon>Bacteria</taxon>
        <taxon>Pseudomonadati</taxon>
        <taxon>Campylobacterota</taxon>
        <taxon>Epsilonproteobacteria</taxon>
        <taxon>Campylobacterales</taxon>
        <taxon>Helicobacteraceae</taxon>
        <taxon>Helicobacter</taxon>
    </lineage>
</organism>
<keyword evidence="2" id="KW-1185">Reference proteome</keyword>
<gene>
    <name evidence="1" type="ordered locus">HMU00330</name>
</gene>
<evidence type="ECO:0000313" key="2">
    <source>
        <dbReference type="Proteomes" id="UP000001522"/>
    </source>
</evidence>
<dbReference type="Proteomes" id="UP000001522">
    <property type="component" value="Chromosome"/>
</dbReference>
<dbReference type="EMBL" id="FN555004">
    <property type="protein sequence ID" value="CBG39297.1"/>
    <property type="molecule type" value="Genomic_DNA"/>
</dbReference>
<proteinExistence type="predicted"/>
<reference evidence="1 2" key="1">
    <citation type="journal article" date="2010" name="BMC Genomics">
        <title>Comparative genomics and proteomics of Helicobacter mustelae, an ulcerogenic and carcinogenic gastric pathogen.</title>
        <authorList>
            <person name="O'Toole P.W."/>
            <person name="Snelling W.J."/>
            <person name="Canchaya C."/>
            <person name="Forde B.M."/>
            <person name="Hardie K.R."/>
            <person name="Josenhans C."/>
            <person name="Graham R.L.J."/>
            <person name="McMullan G."/>
            <person name="Parkhill J."/>
            <person name="Belda E."/>
            <person name="Bentley S.D."/>
        </authorList>
    </citation>
    <scope>NUCLEOTIDE SEQUENCE [LARGE SCALE GENOMIC DNA]</scope>
    <source>
        <strain evidence="2">ATCC 43772 / LMG 18044 / NCTC 12198 / 12198</strain>
    </source>
</reference>
<sequence length="275" mass="31033">MKHLLGIGIAGNFANHLEQAGEADGFCNIAIDDEDGPKGIFPFYIPGHERLGRDCFDNHQLVLPQDPSLNVQAESEVGLECEIIYEGDEVVDLHPKFFMAFNDASVRNDKKATKISQKKNFSPGCKGYGSKIPIDKFESGGICDHFSIASFIEIDGAVHAYGECSPLTGYSYFYKRLICWLVNKLNNQKDEFILESFKDLVFKHQKPKTCIIAIGATKYTELGEKRFLHDGDKIFIAVFHNQKYTQQQIQNFFASKEFPKDEGNLSFIVQEVVKN</sequence>
<dbReference type="Pfam" id="PF18985">
    <property type="entry name" value="DUF5718"/>
    <property type="match status" value="1"/>
</dbReference>
<dbReference type="RefSeq" id="WP_013022397.1">
    <property type="nucleotide sequence ID" value="NC_013949.1"/>
</dbReference>
<evidence type="ECO:0008006" key="3">
    <source>
        <dbReference type="Google" id="ProtNLM"/>
    </source>
</evidence>
<dbReference type="STRING" id="679897.HMU00330"/>
<dbReference type="InterPro" id="IPR043776">
    <property type="entry name" value="DUF5718"/>
</dbReference>
<dbReference type="HOGENOM" id="CLU_063790_0_0_7"/>
<protein>
    <recommendedName>
        <fullName evidence="3">Valyl-tRNA synthetase</fullName>
    </recommendedName>
</protein>
<name>D3UFM6_HELM1</name>
<dbReference type="KEGG" id="hms:HMU00330"/>
<evidence type="ECO:0000313" key="1">
    <source>
        <dbReference type="EMBL" id="CBG39297.1"/>
    </source>
</evidence>
<accession>D3UFM6</accession>
<dbReference type="eggNOG" id="ENOG502Z85M">
    <property type="taxonomic scope" value="Bacteria"/>
</dbReference>